<gene>
    <name evidence="8" type="ORF">GcM1_234032</name>
</gene>
<keyword evidence="5 6" id="KW-0472">Membrane</keyword>
<dbReference type="PANTHER" id="PTHR12770">
    <property type="entry name" value="RUS1 FAMILY PROTEIN C16ORF58"/>
    <property type="match status" value="1"/>
</dbReference>
<feature type="transmembrane region" description="Helical" evidence="6">
    <location>
        <begin position="220"/>
        <end position="237"/>
    </location>
</feature>
<dbReference type="EMBL" id="MCBS01023473">
    <property type="protein sequence ID" value="RKF75328.1"/>
    <property type="molecule type" value="Genomic_DNA"/>
</dbReference>
<feature type="domain" description="Protein root UVB sensitive/RUS" evidence="7">
    <location>
        <begin position="50"/>
        <end position="282"/>
    </location>
</feature>
<dbReference type="InterPro" id="IPR054549">
    <property type="entry name" value="UVB_sens_RUS_dom"/>
</dbReference>
<dbReference type="AlphaFoldDB" id="A0A420IL97"/>
<comment type="similarity">
    <text evidence="2">Belongs to the RUS1 family.</text>
</comment>
<proteinExistence type="inferred from homology"/>
<dbReference type="GO" id="GO:0016020">
    <property type="term" value="C:membrane"/>
    <property type="evidence" value="ECO:0007669"/>
    <property type="project" value="UniProtKB-SubCell"/>
</dbReference>
<evidence type="ECO:0000256" key="1">
    <source>
        <dbReference type="ARBA" id="ARBA00004370"/>
    </source>
</evidence>
<protein>
    <submittedName>
        <fullName evidence="8">RUS1 family protein-like protein</fullName>
    </submittedName>
</protein>
<evidence type="ECO:0000256" key="5">
    <source>
        <dbReference type="ARBA" id="ARBA00023136"/>
    </source>
</evidence>
<evidence type="ECO:0000259" key="7">
    <source>
        <dbReference type="Pfam" id="PF04884"/>
    </source>
</evidence>
<evidence type="ECO:0000256" key="3">
    <source>
        <dbReference type="ARBA" id="ARBA00022692"/>
    </source>
</evidence>
<accession>A0A420IL97</accession>
<dbReference type="Pfam" id="PF04884">
    <property type="entry name" value="UVB_sens_prot"/>
    <property type="match status" value="1"/>
</dbReference>
<dbReference type="Proteomes" id="UP000285326">
    <property type="component" value="Unassembled WGS sequence"/>
</dbReference>
<organism evidence="8 9">
    <name type="scientific">Golovinomyces cichoracearum</name>
    <dbReference type="NCBI Taxonomy" id="62708"/>
    <lineage>
        <taxon>Eukaryota</taxon>
        <taxon>Fungi</taxon>
        <taxon>Dikarya</taxon>
        <taxon>Ascomycota</taxon>
        <taxon>Pezizomycotina</taxon>
        <taxon>Leotiomycetes</taxon>
        <taxon>Erysiphales</taxon>
        <taxon>Erysiphaceae</taxon>
        <taxon>Golovinomyces</taxon>
    </lineage>
</organism>
<dbReference type="InterPro" id="IPR006968">
    <property type="entry name" value="RUS_fam"/>
</dbReference>
<evidence type="ECO:0000256" key="4">
    <source>
        <dbReference type="ARBA" id="ARBA00022989"/>
    </source>
</evidence>
<evidence type="ECO:0000256" key="6">
    <source>
        <dbReference type="SAM" id="Phobius"/>
    </source>
</evidence>
<sequence>MAQERLLNKNFIISEVDLAGNHVVDYITTNHSGKSHRIDLVVSKEKKVYDYLKDVIEIFLPVGYPNSVTIDYLPYQIFDSLQAFSSSIAGMITSRAILEGIGVGDSSVSPTSALLLSVMQESVGRLGTIVFADRLGTSLEPECKMYRFAADIFNDTAMIIDCLSSTFPRAWRLPLWCMSSVLRSMCGVAAGSSKASLSAHFAIQNNLGELNAKDSSQETVISLLGMLAGSFIVPWISSKWATWTTLIFLLAIHLGTNYLAVRSVCMRSFNRQRANLFFSKVIHDLHVAKIDPTETKEADLKKFISSLELPSPKDISRREKIFERDGILRWVDGKALGRCKLGVSIKCILDCFGSSHSRTGSFSDLPSHLLQQLLLIYQESNYILYYDEIRKIHLVAIKSFVGNETEVQLKAWIQALYLAKYRKISDDEPLLMALMRSRELAECLVNAVFSCSNIKELGWDLEVSAMETYPSTKFVIKSCD</sequence>
<feature type="transmembrane region" description="Helical" evidence="6">
    <location>
        <begin position="243"/>
        <end position="261"/>
    </location>
</feature>
<evidence type="ECO:0000313" key="9">
    <source>
        <dbReference type="Proteomes" id="UP000285326"/>
    </source>
</evidence>
<comment type="caution">
    <text evidence="8">The sequence shown here is derived from an EMBL/GenBank/DDBJ whole genome shotgun (WGS) entry which is preliminary data.</text>
</comment>
<dbReference type="PANTHER" id="PTHR12770:SF31">
    <property type="entry name" value="RUS FAMILY MEMBER 1"/>
    <property type="match status" value="1"/>
</dbReference>
<name>A0A420IL97_9PEZI</name>
<comment type="subcellular location">
    <subcellularLocation>
        <location evidence="1">Membrane</location>
    </subcellularLocation>
</comment>
<reference evidence="8 9" key="1">
    <citation type="journal article" date="2018" name="BMC Genomics">
        <title>Comparative genome analyses reveal sequence features reflecting distinct modes of host-adaptation between dicot and monocot powdery mildew.</title>
        <authorList>
            <person name="Wu Y."/>
            <person name="Ma X."/>
            <person name="Pan Z."/>
            <person name="Kale S.D."/>
            <person name="Song Y."/>
            <person name="King H."/>
            <person name="Zhang Q."/>
            <person name="Presley C."/>
            <person name="Deng X."/>
            <person name="Wei C.I."/>
            <person name="Xiao S."/>
        </authorList>
    </citation>
    <scope>NUCLEOTIDE SEQUENCE [LARGE SCALE GENOMIC DNA]</scope>
    <source>
        <strain evidence="8">UMSG1</strain>
    </source>
</reference>
<keyword evidence="3 6" id="KW-0812">Transmembrane</keyword>
<keyword evidence="4 6" id="KW-1133">Transmembrane helix</keyword>
<evidence type="ECO:0000256" key="2">
    <source>
        <dbReference type="ARBA" id="ARBA00007558"/>
    </source>
</evidence>
<evidence type="ECO:0000313" key="8">
    <source>
        <dbReference type="EMBL" id="RKF75328.1"/>
    </source>
</evidence>